<evidence type="ECO:0000256" key="2">
    <source>
        <dbReference type="SAM" id="MobiDB-lite"/>
    </source>
</evidence>
<gene>
    <name evidence="7" type="ORF">SAMN02745674_02344</name>
</gene>
<evidence type="ECO:0000259" key="6">
    <source>
        <dbReference type="Pfam" id="PF25989"/>
    </source>
</evidence>
<dbReference type="Gene3D" id="1.10.287.470">
    <property type="entry name" value="Helix hairpin bin"/>
    <property type="match status" value="1"/>
</dbReference>
<dbReference type="GO" id="GO:1990281">
    <property type="term" value="C:efflux pump complex"/>
    <property type="evidence" value="ECO:0007669"/>
    <property type="project" value="TreeGrafter"/>
</dbReference>
<dbReference type="PANTHER" id="PTHR30469:SF16">
    <property type="entry name" value="HAE1 FAMILY EFFLUX PUMP MFP COMPONENT"/>
    <property type="match status" value="1"/>
</dbReference>
<feature type="domain" description="YknX-like C-terminal permuted SH3-like" evidence="6">
    <location>
        <begin position="271"/>
        <end position="338"/>
    </location>
</feature>
<dbReference type="InterPro" id="IPR058637">
    <property type="entry name" value="YknX-like_C"/>
</dbReference>
<organism evidence="7 8">
    <name type="scientific">Lysobacter spongiicola DSM 21749</name>
    <dbReference type="NCBI Taxonomy" id="1122188"/>
    <lineage>
        <taxon>Bacteria</taxon>
        <taxon>Pseudomonadati</taxon>
        <taxon>Pseudomonadota</taxon>
        <taxon>Gammaproteobacteria</taxon>
        <taxon>Lysobacterales</taxon>
        <taxon>Lysobacteraceae</taxon>
        <taxon>Novilysobacter</taxon>
    </lineage>
</organism>
<feature type="domain" description="CusB-like beta-barrel" evidence="5">
    <location>
        <begin position="193"/>
        <end position="266"/>
    </location>
</feature>
<protein>
    <submittedName>
        <fullName evidence="7">Membrane fusion protein, multidrug efflux system</fullName>
    </submittedName>
</protein>
<dbReference type="SUPFAM" id="SSF111369">
    <property type="entry name" value="HlyD-like secretion proteins"/>
    <property type="match status" value="1"/>
</dbReference>
<keyword evidence="8" id="KW-1185">Reference proteome</keyword>
<feature type="signal peptide" evidence="3">
    <location>
        <begin position="1"/>
        <end position="18"/>
    </location>
</feature>
<feature type="chain" id="PRO_5012120291" evidence="3">
    <location>
        <begin position="19"/>
        <end position="371"/>
    </location>
</feature>
<dbReference type="InterPro" id="IPR058792">
    <property type="entry name" value="Beta-barrel_RND_2"/>
</dbReference>
<dbReference type="Gene3D" id="2.40.50.100">
    <property type="match status" value="1"/>
</dbReference>
<dbReference type="RefSeq" id="WP_143814288.1">
    <property type="nucleotide sequence ID" value="NZ_FUXP01000010.1"/>
</dbReference>
<dbReference type="Pfam" id="PF25989">
    <property type="entry name" value="YknX_C"/>
    <property type="match status" value="1"/>
</dbReference>
<dbReference type="InterPro" id="IPR006143">
    <property type="entry name" value="RND_pump_MFP"/>
</dbReference>
<dbReference type="GO" id="GO:0015562">
    <property type="term" value="F:efflux transmembrane transporter activity"/>
    <property type="evidence" value="ECO:0007669"/>
    <property type="project" value="TreeGrafter"/>
</dbReference>
<dbReference type="AlphaFoldDB" id="A0A1T4RSH7"/>
<dbReference type="STRING" id="1122188.SAMN02745674_02344"/>
<dbReference type="Proteomes" id="UP000190061">
    <property type="component" value="Unassembled WGS sequence"/>
</dbReference>
<feature type="compositionally biased region" description="Low complexity" evidence="2">
    <location>
        <begin position="350"/>
        <end position="371"/>
    </location>
</feature>
<feature type="region of interest" description="Disordered" evidence="2">
    <location>
        <begin position="328"/>
        <end position="371"/>
    </location>
</feature>
<accession>A0A1T4RSH7</accession>
<dbReference type="NCBIfam" id="TIGR01730">
    <property type="entry name" value="RND_mfp"/>
    <property type="match status" value="1"/>
</dbReference>
<dbReference type="Gene3D" id="2.40.30.170">
    <property type="match status" value="1"/>
</dbReference>
<reference evidence="7 8" key="1">
    <citation type="submission" date="2017-02" db="EMBL/GenBank/DDBJ databases">
        <authorList>
            <person name="Peterson S.W."/>
        </authorList>
    </citation>
    <scope>NUCLEOTIDE SEQUENCE [LARGE SCALE GENOMIC DNA]</scope>
    <source>
        <strain evidence="7 8">DSM 21749</strain>
    </source>
</reference>
<evidence type="ECO:0000256" key="3">
    <source>
        <dbReference type="SAM" id="SignalP"/>
    </source>
</evidence>
<dbReference type="OrthoDB" id="9783047at2"/>
<feature type="compositionally biased region" description="Basic and acidic residues" evidence="2">
    <location>
        <begin position="340"/>
        <end position="349"/>
    </location>
</feature>
<evidence type="ECO:0000259" key="4">
    <source>
        <dbReference type="Pfam" id="PF25917"/>
    </source>
</evidence>
<dbReference type="PROSITE" id="PS51257">
    <property type="entry name" value="PROKAR_LIPOPROTEIN"/>
    <property type="match status" value="1"/>
</dbReference>
<dbReference type="Gene3D" id="2.40.420.20">
    <property type="match status" value="1"/>
</dbReference>
<evidence type="ECO:0000259" key="5">
    <source>
        <dbReference type="Pfam" id="PF25954"/>
    </source>
</evidence>
<feature type="domain" description="Multidrug resistance protein MdtA-like barrel-sandwich hybrid" evidence="4">
    <location>
        <begin position="60"/>
        <end position="182"/>
    </location>
</feature>
<dbReference type="EMBL" id="FUXP01000010">
    <property type="protein sequence ID" value="SKA18847.1"/>
    <property type="molecule type" value="Genomic_DNA"/>
</dbReference>
<dbReference type="FunFam" id="2.40.30.170:FF:000010">
    <property type="entry name" value="Efflux RND transporter periplasmic adaptor subunit"/>
    <property type="match status" value="1"/>
</dbReference>
<sequence>MHLHARRAFVLMITLALAACGGEAPERGGESAAAVTTAVVSMQPWSDTVRGLGTASARESVVVTAKVTETVEKVHFDSGDEVEAGAPLVTLSGTQQRASLQEAQAAANEADQLYRRQAELAGQQLIARSTLDSQRAMRDAANARVGQIRAQLGDRVIRAPFSGVLGLRQVSPGALVTPGTAIATLDDTSRMYVDFNVPESSLSHVAAGQTLTATSAAWPGRVFEGTVETVTSRIDPSTRSVAVRGDFPNPDGALRPGMLLQVTLIRPEREALVVPEISIVQVGNSSYVFRVREDETVERADVQVGERREGVAEVVSGLEPGDRIVVDGTGKLRPGSAIDDAGRRGRVADDGTAAGETVEAAGGDTAGPAAE</sequence>
<evidence type="ECO:0000256" key="1">
    <source>
        <dbReference type="ARBA" id="ARBA00009477"/>
    </source>
</evidence>
<dbReference type="InterPro" id="IPR058625">
    <property type="entry name" value="MdtA-like_BSH"/>
</dbReference>
<comment type="similarity">
    <text evidence="1">Belongs to the membrane fusion protein (MFP) (TC 8.A.1) family.</text>
</comment>
<dbReference type="Pfam" id="PF25954">
    <property type="entry name" value="Beta-barrel_RND_2"/>
    <property type="match status" value="1"/>
</dbReference>
<dbReference type="PANTHER" id="PTHR30469">
    <property type="entry name" value="MULTIDRUG RESISTANCE PROTEIN MDTA"/>
    <property type="match status" value="1"/>
</dbReference>
<evidence type="ECO:0000313" key="8">
    <source>
        <dbReference type="Proteomes" id="UP000190061"/>
    </source>
</evidence>
<keyword evidence="3" id="KW-0732">Signal</keyword>
<proteinExistence type="inferred from homology"/>
<name>A0A1T4RSH7_9GAMM</name>
<evidence type="ECO:0000313" key="7">
    <source>
        <dbReference type="EMBL" id="SKA18847.1"/>
    </source>
</evidence>
<dbReference type="Pfam" id="PF25917">
    <property type="entry name" value="BSH_RND"/>
    <property type="match status" value="1"/>
</dbReference>